<dbReference type="RefSeq" id="WP_115612253.1">
    <property type="nucleotide sequence ID" value="NZ_JBHLZC010000001.1"/>
</dbReference>
<organism evidence="2 3">
    <name type="scientific">Cardiobacterium valvarum</name>
    <dbReference type="NCBI Taxonomy" id="194702"/>
    <lineage>
        <taxon>Bacteria</taxon>
        <taxon>Pseudomonadati</taxon>
        <taxon>Pseudomonadota</taxon>
        <taxon>Gammaproteobacteria</taxon>
        <taxon>Cardiobacteriales</taxon>
        <taxon>Cardiobacteriaceae</taxon>
        <taxon>Cardiobacterium</taxon>
    </lineage>
</organism>
<dbReference type="AlphaFoldDB" id="A0A381ECU0"/>
<reference evidence="2 3" key="1">
    <citation type="submission" date="2018-06" db="EMBL/GenBank/DDBJ databases">
        <authorList>
            <consortium name="Pathogen Informatics"/>
            <person name="Doyle S."/>
        </authorList>
    </citation>
    <scope>NUCLEOTIDE SEQUENCE [LARGE SCALE GENOMIC DNA]</scope>
    <source>
        <strain evidence="2 3">NCTC13294</strain>
    </source>
</reference>
<evidence type="ECO:0000256" key="1">
    <source>
        <dbReference type="SAM" id="SignalP"/>
    </source>
</evidence>
<keyword evidence="1" id="KW-0732">Signal</keyword>
<sequence>MKKVLLAAALTLTFSPVFAEKKTPTYDVAQFDIAGMKLGMTEQEIKAAIKTSLEMSDGDVTKEEGKKDREIQWKKGNHKVKVHFIPDAWHDKMDVLVADRIEYGLPYTEENVKMLKDSAVQKYGVPSSDSIGSIRWCTSTDSWDICRNGKDAELNLYYDYTVGILHLALDDARYFNAIRKAMDKTKTEKPKI</sequence>
<gene>
    <name evidence="2" type="ORF">NCTC13294_02108</name>
</gene>
<name>A0A381ECU0_9GAMM</name>
<proteinExistence type="predicted"/>
<dbReference type="EMBL" id="UFUW01000001">
    <property type="protein sequence ID" value="SUX24844.1"/>
    <property type="molecule type" value="Genomic_DNA"/>
</dbReference>
<dbReference type="Proteomes" id="UP000254572">
    <property type="component" value="Unassembled WGS sequence"/>
</dbReference>
<feature type="chain" id="PRO_5016995831" evidence="1">
    <location>
        <begin position="20"/>
        <end position="192"/>
    </location>
</feature>
<feature type="signal peptide" evidence="1">
    <location>
        <begin position="1"/>
        <end position="19"/>
    </location>
</feature>
<evidence type="ECO:0000313" key="3">
    <source>
        <dbReference type="Proteomes" id="UP000254572"/>
    </source>
</evidence>
<keyword evidence="3" id="KW-1185">Reference proteome</keyword>
<accession>A0A381ECU0</accession>
<protein>
    <submittedName>
        <fullName evidence="2">Uncharacterized protein</fullName>
    </submittedName>
</protein>
<dbReference type="OrthoDB" id="6057551at2"/>
<evidence type="ECO:0000313" key="2">
    <source>
        <dbReference type="EMBL" id="SUX24844.1"/>
    </source>
</evidence>